<name>A0A8W8P5B0_MAGGI</name>
<keyword evidence="1" id="KW-0677">Repeat</keyword>
<proteinExistence type="predicted"/>
<feature type="repeat" description="ANK" evidence="3">
    <location>
        <begin position="350"/>
        <end position="382"/>
    </location>
</feature>
<feature type="repeat" description="ANK" evidence="3">
    <location>
        <begin position="284"/>
        <end position="316"/>
    </location>
</feature>
<evidence type="ECO:0000256" key="3">
    <source>
        <dbReference type="PROSITE-ProRule" id="PRU00023"/>
    </source>
</evidence>
<sequence>MELQAQFCLFGLAFFLFYCSPCKPEKRSDYEFPVYTTDICPRNETEWIQRSSAINCTKNNGYICIPNENRTELLEFCYIYSTTWVNEGVCLYLIKRYSRVDSYKCNRFEYGCPNVTYKATQLIHYPSCTSLGHGCFLAESTCERATTTTTTINPSIQETTRYNYLRESDVIWIVTLFGIISMMCVCVSFCLILYRCKGKPQNRNTKYDEEENNVNTPLMENQRDEVKETHAESQAEELLFDQWREEDKRRNGASPLYAACQNNHYNTVKFLLCNGANINLCNKTGTSPLFIACENGNEDVSNALIDNNANLNLCKIDKTSPLAETCYDKKETLVDLLLNGGADVNLCREDGTSPLLIARQKENEILAQKLLDKGAAFNLCRKNKTSPLSAVCQNGNESLVKCQLNKGADINLCKKKE</sequence>
<evidence type="ECO:0000256" key="4">
    <source>
        <dbReference type="SAM" id="Phobius"/>
    </source>
</evidence>
<keyword evidence="4" id="KW-1133">Transmembrane helix</keyword>
<dbReference type="InterPro" id="IPR036770">
    <property type="entry name" value="Ankyrin_rpt-contain_sf"/>
</dbReference>
<dbReference type="InterPro" id="IPR002110">
    <property type="entry name" value="Ankyrin_rpt"/>
</dbReference>
<reference evidence="6" key="1">
    <citation type="submission" date="2022-08" db="UniProtKB">
        <authorList>
            <consortium name="EnsemblMetazoa"/>
        </authorList>
    </citation>
    <scope>IDENTIFICATION</scope>
    <source>
        <strain evidence="6">05x7-T-G4-1.051#20</strain>
    </source>
</reference>
<feature type="repeat" description="ANK" evidence="3">
    <location>
        <begin position="383"/>
        <end position="415"/>
    </location>
</feature>
<evidence type="ECO:0000256" key="5">
    <source>
        <dbReference type="SAM" id="SignalP"/>
    </source>
</evidence>
<dbReference type="PANTHER" id="PTHR24198">
    <property type="entry name" value="ANKYRIN REPEAT AND PROTEIN KINASE DOMAIN-CONTAINING PROTEIN"/>
    <property type="match status" value="1"/>
</dbReference>
<dbReference type="SMART" id="SM00248">
    <property type="entry name" value="ANK"/>
    <property type="match status" value="5"/>
</dbReference>
<evidence type="ECO:0000313" key="7">
    <source>
        <dbReference type="Proteomes" id="UP000005408"/>
    </source>
</evidence>
<dbReference type="PANTHER" id="PTHR24198:SF165">
    <property type="entry name" value="ANKYRIN REPEAT-CONTAINING PROTEIN-RELATED"/>
    <property type="match status" value="1"/>
</dbReference>
<keyword evidence="4" id="KW-0812">Transmembrane</keyword>
<dbReference type="PRINTS" id="PR01415">
    <property type="entry name" value="ANKYRIN"/>
</dbReference>
<feature type="transmembrane region" description="Helical" evidence="4">
    <location>
        <begin position="170"/>
        <end position="194"/>
    </location>
</feature>
<dbReference type="PROSITE" id="PS50297">
    <property type="entry name" value="ANK_REP_REGION"/>
    <property type="match status" value="2"/>
</dbReference>
<keyword evidence="7" id="KW-1185">Reference proteome</keyword>
<feature type="signal peptide" evidence="5">
    <location>
        <begin position="1"/>
        <end position="24"/>
    </location>
</feature>
<keyword evidence="2 3" id="KW-0040">ANK repeat</keyword>
<evidence type="ECO:0000256" key="1">
    <source>
        <dbReference type="ARBA" id="ARBA00022737"/>
    </source>
</evidence>
<feature type="repeat" description="ANK" evidence="3">
    <location>
        <begin position="251"/>
        <end position="283"/>
    </location>
</feature>
<dbReference type="Pfam" id="PF12796">
    <property type="entry name" value="Ank_2"/>
    <property type="match status" value="2"/>
</dbReference>
<dbReference type="Proteomes" id="UP000005408">
    <property type="component" value="Unassembled WGS sequence"/>
</dbReference>
<dbReference type="SUPFAM" id="SSF48403">
    <property type="entry name" value="Ankyrin repeat"/>
    <property type="match status" value="1"/>
</dbReference>
<evidence type="ECO:0000313" key="6">
    <source>
        <dbReference type="EnsemblMetazoa" id="G9207.1:cds"/>
    </source>
</evidence>
<organism evidence="6 7">
    <name type="scientific">Magallana gigas</name>
    <name type="common">Pacific oyster</name>
    <name type="synonym">Crassostrea gigas</name>
    <dbReference type="NCBI Taxonomy" id="29159"/>
    <lineage>
        <taxon>Eukaryota</taxon>
        <taxon>Metazoa</taxon>
        <taxon>Spiralia</taxon>
        <taxon>Lophotrochozoa</taxon>
        <taxon>Mollusca</taxon>
        <taxon>Bivalvia</taxon>
        <taxon>Autobranchia</taxon>
        <taxon>Pteriomorphia</taxon>
        <taxon>Ostreida</taxon>
        <taxon>Ostreoidea</taxon>
        <taxon>Ostreidae</taxon>
        <taxon>Magallana</taxon>
    </lineage>
</organism>
<keyword evidence="4" id="KW-0472">Membrane</keyword>
<accession>A0A8W8P5B0</accession>
<feature type="chain" id="PRO_5036491643" evidence="5">
    <location>
        <begin position="25"/>
        <end position="417"/>
    </location>
</feature>
<protein>
    <submittedName>
        <fullName evidence="6">Uncharacterized protein</fullName>
    </submittedName>
</protein>
<evidence type="ECO:0000256" key="2">
    <source>
        <dbReference type="ARBA" id="ARBA00023043"/>
    </source>
</evidence>
<keyword evidence="5" id="KW-0732">Signal</keyword>
<dbReference type="EnsemblMetazoa" id="G9207.1">
    <property type="protein sequence ID" value="G9207.1:cds"/>
    <property type="gene ID" value="G9207"/>
</dbReference>
<dbReference type="AlphaFoldDB" id="A0A8W8P5B0"/>
<dbReference type="Gene3D" id="1.25.40.20">
    <property type="entry name" value="Ankyrin repeat-containing domain"/>
    <property type="match status" value="1"/>
</dbReference>
<dbReference type="PROSITE" id="PS50088">
    <property type="entry name" value="ANK_REPEAT"/>
    <property type="match status" value="4"/>
</dbReference>